<dbReference type="EMBL" id="OV696704">
    <property type="protein sequence ID" value="CAH1251437.1"/>
    <property type="molecule type" value="Genomic_DNA"/>
</dbReference>
<reference evidence="8" key="1">
    <citation type="submission" date="2022-01" db="EMBL/GenBank/DDBJ databases">
        <authorList>
            <person name="Braso-Vives M."/>
        </authorList>
    </citation>
    <scope>NUCLEOTIDE SEQUENCE</scope>
</reference>
<feature type="transmembrane region" description="Helical" evidence="6">
    <location>
        <begin position="180"/>
        <end position="197"/>
    </location>
</feature>
<dbReference type="SUPFAM" id="SSF81321">
    <property type="entry name" value="Family A G protein-coupled receptor-like"/>
    <property type="match status" value="1"/>
</dbReference>
<feature type="domain" description="G-protein coupled receptors family 1 profile" evidence="7">
    <location>
        <begin position="43"/>
        <end position="283"/>
    </location>
</feature>
<keyword evidence="2 6" id="KW-0812">Transmembrane</keyword>
<sequence length="472" mass="52700">MSGEASGFSVNVHFAYHTLSVSPLSKGLQTAYLVTSLLVAVGCGLLLIYLVWSKEYLKKPRHYLRCNLAVDDIIFTGYMIPVEICRIFSRDNSNDNLYCWLQWLMVSWSITSMFGTYLMMAVELYYFICHPLHYHDKVTTTRVIVGIVAVRSFALLAGAGPTVASKLQNLPCVPEPIRNAGAVPVILVIFVLYFLVFREARKQQQRDEGRSLWLYQTKAFKTIGPHIIVLATQAVTILFVAVSTWAFLNNADAEKAPDSLLTAVKVAKLLVLTVSSMVNPIVYSFRQPEFRQALRELFNRPANIPTAPAPPIVQRGQNIQMAIFSVADHGQGASCRESTSAPPPPKEDGQYGEEAPPSQAQTQVTRDDMQPEQAPLPKHCKQDMTRSSRPMLLAVRVEAHQNGPPLIPCSDQEMVTSKQHKPFTPTSEDVDIISLSGDVVTKKNPKSQPRTAWHDIIPQVIPENKEDEEWLV</sequence>
<dbReference type="GO" id="GO:0016020">
    <property type="term" value="C:membrane"/>
    <property type="evidence" value="ECO:0007669"/>
    <property type="project" value="UniProtKB-SubCell"/>
</dbReference>
<comment type="subcellular location">
    <subcellularLocation>
        <location evidence="1">Membrane</location>
    </subcellularLocation>
</comment>
<dbReference type="AlphaFoldDB" id="A0A8J9ZD30"/>
<dbReference type="OrthoDB" id="6144223at2759"/>
<accession>A0A8J9ZD30</accession>
<evidence type="ECO:0000256" key="4">
    <source>
        <dbReference type="ARBA" id="ARBA00023136"/>
    </source>
</evidence>
<evidence type="ECO:0000313" key="8">
    <source>
        <dbReference type="EMBL" id="CAH1251437.1"/>
    </source>
</evidence>
<evidence type="ECO:0000259" key="7">
    <source>
        <dbReference type="PROSITE" id="PS50262"/>
    </source>
</evidence>
<dbReference type="Proteomes" id="UP000838412">
    <property type="component" value="Chromosome 19"/>
</dbReference>
<dbReference type="PANTHER" id="PTHR26451:SF897">
    <property type="entry name" value="TRACE AMINE-ASSOCIATED RECEPTOR 5-LIKE"/>
    <property type="match status" value="1"/>
</dbReference>
<evidence type="ECO:0000256" key="6">
    <source>
        <dbReference type="SAM" id="Phobius"/>
    </source>
</evidence>
<feature type="transmembrane region" description="Helical" evidence="6">
    <location>
        <begin position="63"/>
        <end position="80"/>
    </location>
</feature>
<dbReference type="InterPro" id="IPR017452">
    <property type="entry name" value="GPCR_Rhodpsn_7TM"/>
</dbReference>
<dbReference type="PROSITE" id="PS50262">
    <property type="entry name" value="G_PROTEIN_RECEP_F1_2"/>
    <property type="match status" value="1"/>
</dbReference>
<feature type="transmembrane region" description="Helical" evidence="6">
    <location>
        <begin position="140"/>
        <end position="160"/>
    </location>
</feature>
<evidence type="ECO:0000256" key="1">
    <source>
        <dbReference type="ARBA" id="ARBA00004370"/>
    </source>
</evidence>
<dbReference type="GO" id="GO:0004930">
    <property type="term" value="F:G protein-coupled receptor activity"/>
    <property type="evidence" value="ECO:0007669"/>
    <property type="project" value="InterPro"/>
</dbReference>
<dbReference type="Gene3D" id="1.20.1070.10">
    <property type="entry name" value="Rhodopsin 7-helix transmembrane proteins"/>
    <property type="match status" value="1"/>
</dbReference>
<gene>
    <name evidence="8" type="primary">OR4S2</name>
    <name evidence="8" type="ORF">BLAG_LOCUS11837</name>
</gene>
<feature type="transmembrane region" description="Helical" evidence="6">
    <location>
        <begin position="31"/>
        <end position="51"/>
    </location>
</feature>
<evidence type="ECO:0000256" key="5">
    <source>
        <dbReference type="SAM" id="MobiDB-lite"/>
    </source>
</evidence>
<evidence type="ECO:0000256" key="3">
    <source>
        <dbReference type="ARBA" id="ARBA00022989"/>
    </source>
</evidence>
<evidence type="ECO:0000256" key="2">
    <source>
        <dbReference type="ARBA" id="ARBA00022692"/>
    </source>
</evidence>
<dbReference type="InterPro" id="IPR052921">
    <property type="entry name" value="GPCR1_Superfamily_Member"/>
</dbReference>
<dbReference type="PANTHER" id="PTHR26451">
    <property type="entry name" value="G_PROTEIN_RECEP_F1_2 DOMAIN-CONTAINING PROTEIN"/>
    <property type="match status" value="1"/>
</dbReference>
<feature type="transmembrane region" description="Helical" evidence="6">
    <location>
        <begin position="100"/>
        <end position="128"/>
    </location>
</feature>
<keyword evidence="3 6" id="KW-1133">Transmembrane helix</keyword>
<protein>
    <submittedName>
        <fullName evidence="8">OR4S2 protein</fullName>
    </submittedName>
</protein>
<keyword evidence="4 6" id="KW-0472">Membrane</keyword>
<keyword evidence="9" id="KW-1185">Reference proteome</keyword>
<dbReference type="InterPro" id="IPR000276">
    <property type="entry name" value="GPCR_Rhodpsn"/>
</dbReference>
<dbReference type="SMART" id="SM01381">
    <property type="entry name" value="7TM_GPCR_Srsx"/>
    <property type="match status" value="1"/>
</dbReference>
<evidence type="ECO:0000313" key="9">
    <source>
        <dbReference type="Proteomes" id="UP000838412"/>
    </source>
</evidence>
<proteinExistence type="predicted"/>
<name>A0A8J9ZD30_BRALA</name>
<dbReference type="Pfam" id="PF00001">
    <property type="entry name" value="7tm_1"/>
    <property type="match status" value="1"/>
</dbReference>
<feature type="transmembrane region" description="Helical" evidence="6">
    <location>
        <begin position="227"/>
        <end position="248"/>
    </location>
</feature>
<feature type="region of interest" description="Disordered" evidence="5">
    <location>
        <begin position="332"/>
        <end position="384"/>
    </location>
</feature>
<dbReference type="CDD" id="cd00637">
    <property type="entry name" value="7tm_classA_rhodopsin-like"/>
    <property type="match status" value="1"/>
</dbReference>
<feature type="transmembrane region" description="Helical" evidence="6">
    <location>
        <begin position="260"/>
        <end position="285"/>
    </location>
</feature>
<organism evidence="8 9">
    <name type="scientific">Branchiostoma lanceolatum</name>
    <name type="common">Common lancelet</name>
    <name type="synonym">Amphioxus lanceolatum</name>
    <dbReference type="NCBI Taxonomy" id="7740"/>
    <lineage>
        <taxon>Eukaryota</taxon>
        <taxon>Metazoa</taxon>
        <taxon>Chordata</taxon>
        <taxon>Cephalochordata</taxon>
        <taxon>Leptocardii</taxon>
        <taxon>Amphioxiformes</taxon>
        <taxon>Branchiostomatidae</taxon>
        <taxon>Branchiostoma</taxon>
    </lineage>
</organism>